<evidence type="ECO:0000313" key="1">
    <source>
        <dbReference type="EMBL" id="EXL80322.1"/>
    </source>
</evidence>
<organism evidence="1">
    <name type="scientific">Fusarium oxysporum f. sp. conglutinans race 2 54008</name>
    <dbReference type="NCBI Taxonomy" id="1089457"/>
    <lineage>
        <taxon>Eukaryota</taxon>
        <taxon>Fungi</taxon>
        <taxon>Dikarya</taxon>
        <taxon>Ascomycota</taxon>
        <taxon>Pezizomycotina</taxon>
        <taxon>Sordariomycetes</taxon>
        <taxon>Hypocreomycetidae</taxon>
        <taxon>Hypocreales</taxon>
        <taxon>Nectriaceae</taxon>
        <taxon>Fusarium</taxon>
        <taxon>Fusarium oxysporum species complex</taxon>
    </lineage>
</organism>
<proteinExistence type="predicted"/>
<sequence>MAGLPYLWLHLTALSRSGSRFPAVFLHPRDEFLRELIRSTITPPPGAHFANHIQQLLQHTCTLRSLPNLDRSCSSCVNLLGMRLAVTALQFVHVNIRFRCLPPFYLR</sequence>
<reference evidence="1" key="2">
    <citation type="submission" date="2014-03" db="EMBL/GenBank/DDBJ databases">
        <title>The Genome Annotation of Fusarium oxysporum PHW808.</title>
        <authorList>
            <consortium name="The Broad Institute Genomics Platform"/>
            <person name="Ma L.-J."/>
            <person name="Corby-Kistler H."/>
            <person name="Broz K."/>
            <person name="Gale L.R."/>
            <person name="Jonkers W."/>
            <person name="O'Donnell K."/>
            <person name="Ploetz R."/>
            <person name="Steinberg C."/>
            <person name="Schwartz D.C."/>
            <person name="VanEtten H."/>
            <person name="Zhou S."/>
            <person name="Young S.K."/>
            <person name="Zeng Q."/>
            <person name="Gargeya S."/>
            <person name="Fitzgerald M."/>
            <person name="Abouelleil A."/>
            <person name="Alvarado L."/>
            <person name="Chapman S.B."/>
            <person name="Gainer-Dewar J."/>
            <person name="Goldberg J."/>
            <person name="Griggs A."/>
            <person name="Gujja S."/>
            <person name="Hansen M."/>
            <person name="Howarth C."/>
            <person name="Imamovic A."/>
            <person name="Ireland A."/>
            <person name="Larimer J."/>
            <person name="McCowan C."/>
            <person name="Murphy C."/>
            <person name="Pearson M."/>
            <person name="Poon T.W."/>
            <person name="Priest M."/>
            <person name="Roberts A."/>
            <person name="Saif S."/>
            <person name="Shea T."/>
            <person name="Sykes S."/>
            <person name="Wortman J."/>
            <person name="Nusbaum C."/>
            <person name="Birren B."/>
        </authorList>
    </citation>
    <scope>NUCLEOTIDE SEQUENCE</scope>
    <source>
        <strain evidence="1">54008</strain>
    </source>
</reference>
<gene>
    <name evidence="1" type="ORF">FOPG_06211</name>
</gene>
<accession>X0HV43</accession>
<reference evidence="1" key="1">
    <citation type="submission" date="2011-11" db="EMBL/GenBank/DDBJ databases">
        <title>The Genome Sequence of Fusarium oxysporum PHW808.</title>
        <authorList>
            <consortium name="The Broad Institute Genome Sequencing Platform"/>
            <person name="Ma L.-J."/>
            <person name="Gale L.R."/>
            <person name="Schwartz D.C."/>
            <person name="Zhou S."/>
            <person name="Corby-Kistler H."/>
            <person name="Young S.K."/>
            <person name="Zeng Q."/>
            <person name="Gargeya S."/>
            <person name="Fitzgerald M."/>
            <person name="Haas B."/>
            <person name="Abouelleil A."/>
            <person name="Alvarado L."/>
            <person name="Arachchi H.M."/>
            <person name="Berlin A."/>
            <person name="Brown A."/>
            <person name="Chapman S.B."/>
            <person name="Chen Z."/>
            <person name="Dunbar C."/>
            <person name="Freedman E."/>
            <person name="Gearin G."/>
            <person name="Goldberg J."/>
            <person name="Griggs A."/>
            <person name="Gujja S."/>
            <person name="Heiman D."/>
            <person name="Howarth C."/>
            <person name="Larson L."/>
            <person name="Lui A."/>
            <person name="MacDonald P.J.P."/>
            <person name="Montmayeur A."/>
            <person name="Murphy C."/>
            <person name="Neiman D."/>
            <person name="Pearson M."/>
            <person name="Priest M."/>
            <person name="Roberts A."/>
            <person name="Saif S."/>
            <person name="Shea T."/>
            <person name="Shenoy N."/>
            <person name="Sisk P."/>
            <person name="Stolte C."/>
            <person name="Sykes S."/>
            <person name="Wortman J."/>
            <person name="Nusbaum C."/>
            <person name="Birren B."/>
        </authorList>
    </citation>
    <scope>NUCLEOTIDE SEQUENCE [LARGE SCALE GENOMIC DNA]</scope>
    <source>
        <strain evidence="1">54008</strain>
    </source>
</reference>
<dbReference type="AlphaFoldDB" id="X0HV43"/>
<dbReference type="EMBL" id="KK033187">
    <property type="protein sequence ID" value="EXL80322.1"/>
    <property type="molecule type" value="Genomic_DNA"/>
</dbReference>
<name>X0HV43_FUSOX</name>
<protein>
    <submittedName>
        <fullName evidence="1">Uncharacterized protein</fullName>
    </submittedName>
</protein>
<dbReference type="HOGENOM" id="CLU_2223416_0_0_1"/>
<dbReference type="Proteomes" id="UP000030676">
    <property type="component" value="Unassembled WGS sequence"/>
</dbReference>